<proteinExistence type="predicted"/>
<protein>
    <recommendedName>
        <fullName evidence="4">Amidoligase</fullName>
    </recommendedName>
</protein>
<evidence type="ECO:0000313" key="2">
    <source>
        <dbReference type="EMBL" id="KAK5991707.1"/>
    </source>
</evidence>
<reference evidence="2 3" key="1">
    <citation type="submission" date="2024-01" db="EMBL/GenBank/DDBJ databases">
        <title>Complete genome of Cladobotryum mycophilum ATHUM6906.</title>
        <authorList>
            <person name="Christinaki A.C."/>
            <person name="Myridakis A.I."/>
            <person name="Kouvelis V.N."/>
        </authorList>
    </citation>
    <scope>NUCLEOTIDE SEQUENCE [LARGE SCALE GENOMIC DNA]</scope>
    <source>
        <strain evidence="2 3">ATHUM6906</strain>
    </source>
</reference>
<keyword evidence="3" id="KW-1185">Reference proteome</keyword>
<accession>A0ABR0SHR0</accession>
<evidence type="ECO:0008006" key="4">
    <source>
        <dbReference type="Google" id="ProtNLM"/>
    </source>
</evidence>
<dbReference type="Pfam" id="PF12224">
    <property type="entry name" value="Amidoligase_2"/>
    <property type="match status" value="1"/>
</dbReference>
<feature type="compositionally biased region" description="Low complexity" evidence="1">
    <location>
        <begin position="364"/>
        <end position="384"/>
    </location>
</feature>
<name>A0ABR0SHR0_9HYPO</name>
<comment type="caution">
    <text evidence="2">The sequence shown here is derived from an EMBL/GenBank/DDBJ whole genome shotgun (WGS) entry which is preliminary data.</text>
</comment>
<dbReference type="EMBL" id="JAVFKD010000013">
    <property type="protein sequence ID" value="KAK5991707.1"/>
    <property type="molecule type" value="Genomic_DNA"/>
</dbReference>
<sequence length="399" mass="44333">MASILSRTCSIVFGVELELLVRPGALLMPNLVSAGWDTTAQAHTPGQNSKTASKNREVLRHVLTGTLTDHNIPTNTATNNAQKWSVVDDASILEFGEFWRVEIVSKPLSSSEDWQQSIHAVFDVLDKFCEIVVSKDCSMHVHVSPSIKTEGGYTLEELKRISKAIFYFDDAITKIMPAGRKNNKYAPANGQAQETLGSLRTAYQEVSTSSWTTLFQIIDGIRMRFALPMVVAPVKCLSWNFLHISELCGTVEFRRPPGAATAEEAIHWAGLTIAFVRQAMNHDWVPYQSKVEYPTVDELRNFILEGFHSLEPACHNAINFNRIVENTDSPTLLSTTEFEQVIRMKRTEKGHQCPFITKADLAYGSDSPSQAPSSDGDSSRSSMDALSDAMEVLCIQKED</sequence>
<dbReference type="InterPro" id="IPR022025">
    <property type="entry name" value="Amidoligase_2"/>
</dbReference>
<dbReference type="PANTHER" id="PTHR36847">
    <property type="entry name" value="AMIDOLIGASE ENZYME"/>
    <property type="match status" value="1"/>
</dbReference>
<dbReference type="Proteomes" id="UP001338125">
    <property type="component" value="Unassembled WGS sequence"/>
</dbReference>
<feature type="region of interest" description="Disordered" evidence="1">
    <location>
        <begin position="361"/>
        <end position="384"/>
    </location>
</feature>
<gene>
    <name evidence="2" type="ORF">PT974_07740</name>
</gene>
<evidence type="ECO:0000256" key="1">
    <source>
        <dbReference type="SAM" id="MobiDB-lite"/>
    </source>
</evidence>
<evidence type="ECO:0000313" key="3">
    <source>
        <dbReference type="Proteomes" id="UP001338125"/>
    </source>
</evidence>
<dbReference type="PANTHER" id="PTHR36847:SF1">
    <property type="entry name" value="AMIDOLIGASE ENZYME"/>
    <property type="match status" value="1"/>
</dbReference>
<organism evidence="2 3">
    <name type="scientific">Cladobotryum mycophilum</name>
    <dbReference type="NCBI Taxonomy" id="491253"/>
    <lineage>
        <taxon>Eukaryota</taxon>
        <taxon>Fungi</taxon>
        <taxon>Dikarya</taxon>
        <taxon>Ascomycota</taxon>
        <taxon>Pezizomycotina</taxon>
        <taxon>Sordariomycetes</taxon>
        <taxon>Hypocreomycetidae</taxon>
        <taxon>Hypocreales</taxon>
        <taxon>Hypocreaceae</taxon>
        <taxon>Cladobotryum</taxon>
    </lineage>
</organism>